<gene>
    <name evidence="4" type="ORF">UPYG_G00328810</name>
</gene>
<dbReference type="EMBL" id="JAGEUA010000010">
    <property type="protein sequence ID" value="KAL0964778.1"/>
    <property type="molecule type" value="Genomic_DNA"/>
</dbReference>
<feature type="region of interest" description="Disordered" evidence="2">
    <location>
        <begin position="1"/>
        <end position="20"/>
    </location>
</feature>
<dbReference type="InterPro" id="IPR013783">
    <property type="entry name" value="Ig-like_fold"/>
</dbReference>
<dbReference type="Gene3D" id="2.60.40.10">
    <property type="entry name" value="Immunoglobulins"/>
    <property type="match status" value="1"/>
</dbReference>
<keyword evidence="5" id="KW-1185">Reference proteome</keyword>
<feature type="repeat" description="ANK" evidence="1">
    <location>
        <begin position="218"/>
        <end position="250"/>
    </location>
</feature>
<dbReference type="InterPro" id="IPR036770">
    <property type="entry name" value="Ankyrin_rpt-contain_sf"/>
</dbReference>
<proteinExistence type="predicted"/>
<feature type="repeat" description="ANK" evidence="1">
    <location>
        <begin position="152"/>
        <end position="184"/>
    </location>
</feature>
<accession>A0ABD0W631</accession>
<dbReference type="SUPFAM" id="SSF48403">
    <property type="entry name" value="Ankyrin repeat"/>
    <property type="match status" value="1"/>
</dbReference>
<dbReference type="InterPro" id="IPR002110">
    <property type="entry name" value="Ankyrin_rpt"/>
</dbReference>
<dbReference type="SMART" id="SM00060">
    <property type="entry name" value="FN3"/>
    <property type="match status" value="1"/>
</dbReference>
<dbReference type="PRINTS" id="PR01415">
    <property type="entry name" value="ANKYRIN"/>
</dbReference>
<organism evidence="4 5">
    <name type="scientific">Umbra pygmaea</name>
    <name type="common">Eastern mudminnow</name>
    <dbReference type="NCBI Taxonomy" id="75934"/>
    <lineage>
        <taxon>Eukaryota</taxon>
        <taxon>Metazoa</taxon>
        <taxon>Chordata</taxon>
        <taxon>Craniata</taxon>
        <taxon>Vertebrata</taxon>
        <taxon>Euteleostomi</taxon>
        <taxon>Actinopterygii</taxon>
        <taxon>Neopterygii</taxon>
        <taxon>Teleostei</taxon>
        <taxon>Protacanthopterygii</taxon>
        <taxon>Esociformes</taxon>
        <taxon>Umbridae</taxon>
        <taxon>Umbra</taxon>
    </lineage>
</organism>
<dbReference type="AlphaFoldDB" id="A0ABD0W631"/>
<comment type="caution">
    <text evidence="4">The sequence shown here is derived from an EMBL/GenBank/DDBJ whole genome shotgun (WGS) entry which is preliminary data.</text>
</comment>
<dbReference type="InterPro" id="IPR036116">
    <property type="entry name" value="FN3_sf"/>
</dbReference>
<feature type="domain" description="Fibronectin type-III" evidence="3">
    <location>
        <begin position="18"/>
        <end position="114"/>
    </location>
</feature>
<evidence type="ECO:0000313" key="4">
    <source>
        <dbReference type="EMBL" id="KAL0964778.1"/>
    </source>
</evidence>
<feature type="repeat" description="ANK" evidence="1">
    <location>
        <begin position="185"/>
        <end position="217"/>
    </location>
</feature>
<evidence type="ECO:0000259" key="3">
    <source>
        <dbReference type="PROSITE" id="PS50853"/>
    </source>
</evidence>
<keyword evidence="1" id="KW-0040">ANK repeat</keyword>
<dbReference type="Gene3D" id="1.25.40.20">
    <property type="entry name" value="Ankyrin repeat-containing domain"/>
    <property type="match status" value="2"/>
</dbReference>
<dbReference type="InterPro" id="IPR003961">
    <property type="entry name" value="FN3_dom"/>
</dbReference>
<dbReference type="Proteomes" id="UP001557470">
    <property type="component" value="Unassembled WGS sequence"/>
</dbReference>
<dbReference type="PROSITE" id="PS50088">
    <property type="entry name" value="ANK_REPEAT"/>
    <property type="match status" value="4"/>
</dbReference>
<dbReference type="SMART" id="SM00248">
    <property type="entry name" value="ANK"/>
    <property type="match status" value="5"/>
</dbReference>
<dbReference type="PROSITE" id="PS50297">
    <property type="entry name" value="ANK_REP_REGION"/>
    <property type="match status" value="4"/>
</dbReference>
<name>A0ABD0W631_UMBPY</name>
<evidence type="ECO:0000256" key="2">
    <source>
        <dbReference type="SAM" id="MobiDB-lite"/>
    </source>
</evidence>
<dbReference type="PANTHER" id="PTHR24183">
    <property type="entry name" value="FIBRONECTIN TYPE 3 AND ANKYRIN REPEAT DOMAINS PROTEIN 1"/>
    <property type="match status" value="1"/>
</dbReference>
<evidence type="ECO:0000313" key="5">
    <source>
        <dbReference type="Proteomes" id="UP001557470"/>
    </source>
</evidence>
<dbReference type="SUPFAM" id="SSF49265">
    <property type="entry name" value="Fibronectin type III"/>
    <property type="match status" value="1"/>
</dbReference>
<reference evidence="4 5" key="1">
    <citation type="submission" date="2024-06" db="EMBL/GenBank/DDBJ databases">
        <authorList>
            <person name="Pan Q."/>
            <person name="Wen M."/>
            <person name="Jouanno E."/>
            <person name="Zahm M."/>
            <person name="Klopp C."/>
            <person name="Cabau C."/>
            <person name="Louis A."/>
            <person name="Berthelot C."/>
            <person name="Parey E."/>
            <person name="Roest Crollius H."/>
            <person name="Montfort J."/>
            <person name="Robinson-Rechavi M."/>
            <person name="Bouchez O."/>
            <person name="Lampietro C."/>
            <person name="Lopez Roques C."/>
            <person name="Donnadieu C."/>
            <person name="Postlethwait J."/>
            <person name="Bobe J."/>
            <person name="Verreycken H."/>
            <person name="Guiguen Y."/>
        </authorList>
    </citation>
    <scope>NUCLEOTIDE SEQUENCE [LARGE SCALE GENOMIC DNA]</scope>
    <source>
        <strain evidence="4">Up_M1</strain>
        <tissue evidence="4">Testis</tissue>
    </source>
</reference>
<evidence type="ECO:0000256" key="1">
    <source>
        <dbReference type="PROSITE-ProRule" id="PRU00023"/>
    </source>
</evidence>
<sequence length="345" mass="37551">MDGKETLHPGPPSTCSPQAGGLVVGNVNHHSIELSWESLESPGRQGLLETWTQYTLEQEDLRKHTFITIYCGYGTELTVEGLEPSTTYRFRLKTSHATGETILTSAMSFQTADEPVTGKKVHQAVLMNDEDKLIEMLQSKAAYPATNVPNRIGYTPMMVAAMKGFSKLVKILVKHGADVNIMTSSGKTSLMLACFSGHLDIVKYLRENGANWSSQDKAGCTALHWAVDGGHLAVLKHMIQDGCEVDARDNVSFWTPLMRVSAIRGDAAVASLLVKAGAGVNLMDRDDKTPLMIASLNNHEDLVKLLLENGADCGIQTKFGKSAIDMAKAFKRKSIIHLLEGHGSQ</sequence>
<feature type="repeat" description="ANK" evidence="1">
    <location>
        <begin position="286"/>
        <end position="318"/>
    </location>
</feature>
<dbReference type="PANTHER" id="PTHR24183:SF1">
    <property type="entry name" value="FIBRONECTIN TYPE 3 AND ANKYRIN REPEAT DOMAINS PROTEIN 1"/>
    <property type="match status" value="1"/>
</dbReference>
<dbReference type="Pfam" id="PF12796">
    <property type="entry name" value="Ank_2"/>
    <property type="match status" value="2"/>
</dbReference>
<protein>
    <recommendedName>
        <fullName evidence="3">Fibronectin type-III domain-containing protein</fullName>
    </recommendedName>
</protein>
<dbReference type="PROSITE" id="PS50853">
    <property type="entry name" value="FN3"/>
    <property type="match status" value="1"/>
</dbReference>
<dbReference type="CDD" id="cd00063">
    <property type="entry name" value="FN3"/>
    <property type="match status" value="1"/>
</dbReference>